<dbReference type="InterPro" id="IPR044822">
    <property type="entry name" value="Myb_DNA-bind_4"/>
</dbReference>
<dbReference type="EMBL" id="SWLE01000022">
    <property type="protein sequence ID" value="TNM85095.1"/>
    <property type="molecule type" value="Genomic_DNA"/>
</dbReference>
<protein>
    <recommendedName>
        <fullName evidence="2">Myb-like domain-containing protein</fullName>
    </recommendedName>
</protein>
<evidence type="ECO:0000313" key="3">
    <source>
        <dbReference type="EMBL" id="TNM85095.1"/>
    </source>
</evidence>
<reference evidence="3 4" key="1">
    <citation type="submission" date="2019-04" db="EMBL/GenBank/DDBJ databases">
        <title>The sequence and de novo assembly of Takifugu bimaculatus genome using PacBio and Hi-C technologies.</title>
        <authorList>
            <person name="Xu P."/>
            <person name="Liu B."/>
            <person name="Zhou Z."/>
        </authorList>
    </citation>
    <scope>NUCLEOTIDE SEQUENCE [LARGE SCALE GENOMIC DNA]</scope>
    <source>
        <strain evidence="3">TB-2018</strain>
        <tissue evidence="3">Muscle</tissue>
    </source>
</reference>
<organism evidence="3 4">
    <name type="scientific">Takifugu bimaculatus</name>
    <dbReference type="NCBI Taxonomy" id="433685"/>
    <lineage>
        <taxon>Eukaryota</taxon>
        <taxon>Metazoa</taxon>
        <taxon>Chordata</taxon>
        <taxon>Craniata</taxon>
        <taxon>Vertebrata</taxon>
        <taxon>Euteleostomi</taxon>
        <taxon>Actinopterygii</taxon>
        <taxon>Neopterygii</taxon>
        <taxon>Teleostei</taxon>
        <taxon>Neoteleostei</taxon>
        <taxon>Acanthomorphata</taxon>
        <taxon>Eupercaria</taxon>
        <taxon>Tetraodontiformes</taxon>
        <taxon>Tetradontoidea</taxon>
        <taxon>Tetraodontidae</taxon>
        <taxon>Takifugu</taxon>
    </lineage>
</organism>
<sequence length="370" mass="41434">MAESTEEKVHNWTTEETQALIAWRAASGNLFTGRRNSSINGWHQFVASSGLTITAKQAKKKWNNLKDKYKELRGSPTISGLQAGKVPAASWQWYSAMDAALRGQHSLSRPQLVVATMSAAADGVVDTSASDPSVEEGKEGRGKMPDSTDVLLGQLGIPKCISPQPATAATMVESTERKPHNWTTEETQALIEWREANGNLFTGRRNSSINGWDEFVATSGLPITAKQAKKKWNNLKNKYQELRGPPTIRGVEDNNVTAATWQWYSAMDAALRGQHSHSRPQLVVATMNTAADRMVDSRAFAPAVAEREGGRGRKRPMNSSESIFNFLKEQAEREEKWQRETLRREEERDRAESERNERFLTLFEKLVNKF</sequence>
<dbReference type="PANTHER" id="PTHR31307:SF4">
    <property type="entry name" value="TRIHELIX TRANSCRIPTION FACTOR ASIL2"/>
    <property type="match status" value="1"/>
</dbReference>
<dbReference type="InterPro" id="IPR044823">
    <property type="entry name" value="ASIL1/2-like"/>
</dbReference>
<dbReference type="AlphaFoldDB" id="A0A4Z2AZN5"/>
<evidence type="ECO:0000313" key="4">
    <source>
        <dbReference type="Proteomes" id="UP000516260"/>
    </source>
</evidence>
<dbReference type="Gene3D" id="1.10.10.60">
    <property type="entry name" value="Homeodomain-like"/>
    <property type="match status" value="2"/>
</dbReference>
<proteinExistence type="predicted"/>
<keyword evidence="4" id="KW-1185">Reference proteome</keyword>
<dbReference type="PROSITE" id="PS50090">
    <property type="entry name" value="MYB_LIKE"/>
    <property type="match status" value="1"/>
</dbReference>
<accession>A0A4Z2AZN5</accession>
<name>A0A4Z2AZN5_9TELE</name>
<dbReference type="Proteomes" id="UP000516260">
    <property type="component" value="Chromosome 9"/>
</dbReference>
<dbReference type="InterPro" id="IPR001005">
    <property type="entry name" value="SANT/Myb"/>
</dbReference>
<feature type="region of interest" description="Disordered" evidence="1">
    <location>
        <begin position="124"/>
        <end position="146"/>
    </location>
</feature>
<feature type="region of interest" description="Disordered" evidence="1">
    <location>
        <begin position="331"/>
        <end position="355"/>
    </location>
</feature>
<dbReference type="PANTHER" id="PTHR31307">
    <property type="entry name" value="TRIHELIX TRANSCRIPTION FACTOR ASIL2"/>
    <property type="match status" value="1"/>
</dbReference>
<feature type="domain" description="Myb-like" evidence="2">
    <location>
        <begin position="174"/>
        <end position="236"/>
    </location>
</feature>
<evidence type="ECO:0000259" key="2">
    <source>
        <dbReference type="PROSITE" id="PS50090"/>
    </source>
</evidence>
<evidence type="ECO:0000256" key="1">
    <source>
        <dbReference type="SAM" id="MobiDB-lite"/>
    </source>
</evidence>
<dbReference type="Pfam" id="PF13837">
    <property type="entry name" value="Myb_DNA-bind_4"/>
    <property type="match status" value="2"/>
</dbReference>
<gene>
    <name evidence="3" type="ORF">fugu_009273</name>
</gene>
<feature type="compositionally biased region" description="Basic and acidic residues" evidence="1">
    <location>
        <begin position="135"/>
        <end position="146"/>
    </location>
</feature>
<comment type="caution">
    <text evidence="3">The sequence shown here is derived from an EMBL/GenBank/DDBJ whole genome shotgun (WGS) entry which is preliminary data.</text>
</comment>